<evidence type="ECO:0000256" key="6">
    <source>
        <dbReference type="ARBA" id="ARBA00022970"/>
    </source>
</evidence>
<dbReference type="InterPro" id="IPR018449">
    <property type="entry name" value="NIL_domain"/>
</dbReference>
<reference evidence="9" key="1">
    <citation type="submission" date="2021-03" db="EMBL/GenBank/DDBJ databases">
        <title>Genomic Encyclopedia of Type Strains, Phase IV (KMG-IV): sequencing the most valuable type-strain genomes for metagenomic binning, comparative biology and taxonomic classification.</title>
        <authorList>
            <person name="Goeker M."/>
        </authorList>
    </citation>
    <scope>NUCLEOTIDE SEQUENCE</scope>
    <source>
        <strain evidence="9">DSM 101588</strain>
    </source>
</reference>
<organism evidence="9 10">
    <name type="scientific">Thermoanaerobacterium butyriciformans</name>
    <dbReference type="NCBI Taxonomy" id="1702242"/>
    <lineage>
        <taxon>Bacteria</taxon>
        <taxon>Bacillati</taxon>
        <taxon>Bacillota</taxon>
        <taxon>Clostridia</taxon>
        <taxon>Thermoanaerobacterales</taxon>
        <taxon>Thermoanaerobacteraceae</taxon>
        <taxon>Thermoanaerobacterium</taxon>
    </lineage>
</organism>
<evidence type="ECO:0000256" key="3">
    <source>
        <dbReference type="ARBA" id="ARBA00022741"/>
    </source>
</evidence>
<keyword evidence="7" id="KW-0472">Membrane</keyword>
<dbReference type="InterPro" id="IPR003439">
    <property type="entry name" value="ABC_transporter-like_ATP-bd"/>
</dbReference>
<dbReference type="Gene3D" id="3.30.70.260">
    <property type="match status" value="1"/>
</dbReference>
<keyword evidence="1" id="KW-0813">Transport</keyword>
<gene>
    <name evidence="9" type="ORF">J2Z80_000657</name>
</gene>
<dbReference type="InterPro" id="IPR017871">
    <property type="entry name" value="ABC_transporter-like_CS"/>
</dbReference>
<evidence type="ECO:0000259" key="8">
    <source>
        <dbReference type="PROSITE" id="PS50893"/>
    </source>
</evidence>
<dbReference type="GO" id="GO:0005524">
    <property type="term" value="F:ATP binding"/>
    <property type="evidence" value="ECO:0007669"/>
    <property type="project" value="UniProtKB-KW"/>
</dbReference>
<dbReference type="SUPFAM" id="SSF55021">
    <property type="entry name" value="ACT-like"/>
    <property type="match status" value="1"/>
</dbReference>
<dbReference type="SMART" id="SM00382">
    <property type="entry name" value="AAA"/>
    <property type="match status" value="1"/>
</dbReference>
<evidence type="ECO:0000256" key="7">
    <source>
        <dbReference type="ARBA" id="ARBA00023136"/>
    </source>
</evidence>
<dbReference type="InterPro" id="IPR050086">
    <property type="entry name" value="MetN_ABC_transporter-like"/>
</dbReference>
<keyword evidence="4 9" id="KW-0067">ATP-binding</keyword>
<keyword evidence="10" id="KW-1185">Reference proteome</keyword>
<dbReference type="InterPro" id="IPR041701">
    <property type="entry name" value="MetN_ABC"/>
</dbReference>
<keyword evidence="2" id="KW-1003">Cell membrane</keyword>
<dbReference type="Gene3D" id="3.40.50.300">
    <property type="entry name" value="P-loop containing nucleotide triphosphate hydrolases"/>
    <property type="match status" value="1"/>
</dbReference>
<dbReference type="SUPFAM" id="SSF52540">
    <property type="entry name" value="P-loop containing nucleoside triphosphate hydrolases"/>
    <property type="match status" value="1"/>
</dbReference>
<evidence type="ECO:0000313" key="9">
    <source>
        <dbReference type="EMBL" id="MBP2071156.1"/>
    </source>
</evidence>
<proteinExistence type="predicted"/>
<dbReference type="Pfam" id="PF00005">
    <property type="entry name" value="ABC_tran"/>
    <property type="match status" value="1"/>
</dbReference>
<dbReference type="SMART" id="SM00930">
    <property type="entry name" value="NIL"/>
    <property type="match status" value="1"/>
</dbReference>
<dbReference type="InterPro" id="IPR003593">
    <property type="entry name" value="AAA+_ATPase"/>
</dbReference>
<comment type="caution">
    <text evidence="9">The sequence shown here is derived from an EMBL/GenBank/DDBJ whole genome shotgun (WGS) entry which is preliminary data.</text>
</comment>
<evidence type="ECO:0000313" key="10">
    <source>
        <dbReference type="Proteomes" id="UP001166402"/>
    </source>
</evidence>
<dbReference type="PROSITE" id="PS50893">
    <property type="entry name" value="ABC_TRANSPORTER_2"/>
    <property type="match status" value="1"/>
</dbReference>
<evidence type="ECO:0000256" key="2">
    <source>
        <dbReference type="ARBA" id="ARBA00022475"/>
    </source>
</evidence>
<name>A0ABS4NBW7_9THEO</name>
<feature type="domain" description="ABC transporter" evidence="8">
    <location>
        <begin position="2"/>
        <end position="241"/>
    </location>
</feature>
<dbReference type="CDD" id="cd03258">
    <property type="entry name" value="ABC_MetN_methionine_transporter"/>
    <property type="match status" value="1"/>
</dbReference>
<dbReference type="Proteomes" id="UP001166402">
    <property type="component" value="Unassembled WGS sequence"/>
</dbReference>
<keyword evidence="5" id="KW-1278">Translocase</keyword>
<protein>
    <submittedName>
        <fullName evidence="9">D-methionine transport system ATP-binding protein</fullName>
    </submittedName>
</protein>
<sequence>MISIKNLSKIYNTNGKDVVALKDINLTINDGEIYGIMGLSGAGKSSLIRCINMLEKPTTGSISINGTEMTKLSPKELREMRKKIGMIFQHFNLLMNSTVYENIAFPLRISKAKDSVIKKRVNELLEVVDLEDKKYAYPSQLSGGQKQRVGIARALANNPHIILSDEATSALDPTTTESILNLLRNINKQYGITIVVITHEMSVIRNLCDRIAVLENGIIIEEGNVIDIFSNPSTETSKRFLKDMIAELPPDILIDDENPNEEILRLSFFGSSSNEPVISHMIKKFDVDVNIISGNIERVQNSQIGNLLIKINGDPTSIKDAIKFLAKNNLRIEVLKNGIIQ</sequence>
<dbReference type="RefSeq" id="WP_209453099.1">
    <property type="nucleotide sequence ID" value="NZ_JAGGLT010000005.1"/>
</dbReference>
<evidence type="ECO:0000256" key="5">
    <source>
        <dbReference type="ARBA" id="ARBA00022967"/>
    </source>
</evidence>
<accession>A0ABS4NBW7</accession>
<evidence type="ECO:0000256" key="1">
    <source>
        <dbReference type="ARBA" id="ARBA00022448"/>
    </source>
</evidence>
<dbReference type="PROSITE" id="PS00211">
    <property type="entry name" value="ABC_TRANSPORTER_1"/>
    <property type="match status" value="1"/>
</dbReference>
<dbReference type="Pfam" id="PF09383">
    <property type="entry name" value="NIL"/>
    <property type="match status" value="1"/>
</dbReference>
<dbReference type="PANTHER" id="PTHR43166">
    <property type="entry name" value="AMINO ACID IMPORT ATP-BINDING PROTEIN"/>
    <property type="match status" value="1"/>
</dbReference>
<evidence type="ECO:0000256" key="4">
    <source>
        <dbReference type="ARBA" id="ARBA00022840"/>
    </source>
</evidence>
<dbReference type="PANTHER" id="PTHR43166:SF30">
    <property type="entry name" value="METHIONINE IMPORT ATP-BINDING PROTEIN METN"/>
    <property type="match status" value="1"/>
</dbReference>
<keyword evidence="6" id="KW-0029">Amino-acid transport</keyword>
<dbReference type="InterPro" id="IPR045865">
    <property type="entry name" value="ACT-like_dom_sf"/>
</dbReference>
<dbReference type="InterPro" id="IPR027417">
    <property type="entry name" value="P-loop_NTPase"/>
</dbReference>
<keyword evidence="3" id="KW-0547">Nucleotide-binding</keyword>
<dbReference type="EMBL" id="JAGGLT010000005">
    <property type="protein sequence ID" value="MBP2071156.1"/>
    <property type="molecule type" value="Genomic_DNA"/>
</dbReference>